<proteinExistence type="predicted"/>
<dbReference type="HOGENOM" id="CLU_1692043_0_0_0"/>
<accession>A0A081BTC2</accession>
<dbReference type="PROSITE" id="PS51257">
    <property type="entry name" value="PROKAR_LIPOPROTEIN"/>
    <property type="match status" value="1"/>
</dbReference>
<evidence type="ECO:0000256" key="1">
    <source>
        <dbReference type="SAM" id="SignalP"/>
    </source>
</evidence>
<keyword evidence="3" id="KW-1185">Reference proteome</keyword>
<feature type="chain" id="PRO_5001755280" description="Lipoprotein" evidence="1">
    <location>
        <begin position="22"/>
        <end position="157"/>
    </location>
</feature>
<dbReference type="Proteomes" id="UP000030700">
    <property type="component" value="Unassembled WGS sequence"/>
</dbReference>
<name>A0A081BTC2_9BACT</name>
<keyword evidence="1" id="KW-0732">Signal</keyword>
<reference evidence="2" key="1">
    <citation type="journal article" date="2015" name="PeerJ">
        <title>First genomic representation of candidate bacterial phylum KSB3 points to enhanced environmental sensing as a trigger of wastewater bulking.</title>
        <authorList>
            <person name="Sekiguchi Y."/>
            <person name="Ohashi A."/>
            <person name="Parks D.H."/>
            <person name="Yamauchi T."/>
            <person name="Tyson G.W."/>
            <person name="Hugenholtz P."/>
        </authorList>
    </citation>
    <scope>NUCLEOTIDE SEQUENCE [LARGE SCALE GENOMIC DNA]</scope>
</reference>
<organism evidence="2">
    <name type="scientific">Candidatus Moduliflexus flocculans</name>
    <dbReference type="NCBI Taxonomy" id="1499966"/>
    <lineage>
        <taxon>Bacteria</taxon>
        <taxon>Candidatus Moduliflexota</taxon>
        <taxon>Candidatus Moduliflexia</taxon>
        <taxon>Candidatus Moduliflexales</taxon>
        <taxon>Candidatus Moduliflexaceae</taxon>
    </lineage>
</organism>
<dbReference type="STRING" id="1499966.U14_05940"/>
<evidence type="ECO:0000313" key="3">
    <source>
        <dbReference type="Proteomes" id="UP000030700"/>
    </source>
</evidence>
<evidence type="ECO:0000313" key="2">
    <source>
        <dbReference type="EMBL" id="GAK54653.1"/>
    </source>
</evidence>
<dbReference type="EMBL" id="DF820462">
    <property type="protein sequence ID" value="GAK54653.1"/>
    <property type="molecule type" value="Genomic_DNA"/>
</dbReference>
<evidence type="ECO:0008006" key="4">
    <source>
        <dbReference type="Google" id="ProtNLM"/>
    </source>
</evidence>
<protein>
    <recommendedName>
        <fullName evidence="4">Lipoprotein</fullName>
    </recommendedName>
</protein>
<dbReference type="AlphaFoldDB" id="A0A081BTC2"/>
<feature type="signal peptide" evidence="1">
    <location>
        <begin position="1"/>
        <end position="21"/>
    </location>
</feature>
<sequence>MKSYFTSILWRCVFIASVLSAFLLTGCEEDDRETSPILPGQVAILQVTINPDPVYQGYENKYRYTITVNETNGVGATITSMKVERIDSGGTSFDSDNYDEGEVADTFGDSYIQPYGQLATYVVHECYQCVYERWLLRYEDDLGNKREMSATVTMMPR</sequence>
<gene>
    <name evidence="2" type="ORF">U14_05940</name>
</gene>